<evidence type="ECO:0000313" key="5">
    <source>
        <dbReference type="EMBL" id="KAK3669783.1"/>
    </source>
</evidence>
<feature type="compositionally biased region" description="Basic and acidic residues" evidence="1">
    <location>
        <begin position="1251"/>
        <end position="1260"/>
    </location>
</feature>
<sequence length="3223" mass="356689">MVLSPSPLGPSIGFNWVYLVEILVSGILAVFFLFYFNRLFGTVVSYAIRAWTWHKYRAYIDITALQISLLGGRIFFKSIRYHAHNITATVHDGHITWRYWLSQVQDAEIFLAEETGRNGKQQPSSGASQKTDQSNSSPGEKHRSRSRSIGKTEKAGGHKKELPCRISVKVSGVEAFIYNRSPLYDLVVEATSNAAKSHSHADGGDWKVFDHPISPASSSQGKDGANLHPKPERVETHQTGQSTAYQRPEIPQWLRIFPVKVECRRAAAAVGNEHTTSVITAKIEKATDNAATPFDIFKLLFNFDIEHATAQMKPNKDFKKFQLDFAQHVLQEKEGKIVSGGRYTFTPPRPAANIVRWLRESLRRRPSVTGSVRAASVNSHKNHVNYQSTQPLPGAAQWHGLSRYLDEHDSTEHSEWSEIEYAKASTLVECPKIGFRFYWDIPGTVPGGLGGSEMPSDAPPNDDINGSKPPDYGLDFFVHGGTVVYGPWADRQRINLQQIFFPVSYVDSPPMPTLKAGDTRICTVFKIFVSVEEDVTLRVPTRELSKDDQWQGRADQNQAGGEPGAAESKPGKHGKRRRHHRRRRGKQGNSAVDARPYGWLDITVKPDTTVNFSQDMYPRASGYRNRLDLEVKGSEMTSSVNHGLLWRTGLITLDADISQPLAWSTLRRWPFNIVIYDMELFILRDHMFLIIDIVNDWSSGASPEFFTFVPYYYDINMGFKNWCMFLNVNDANIINEPASFDHNDFVTLEGLDMRGAIHIPMEHYRPKRNEIYFDVLSFDMGMRTLSPPRSTLHTFLREKRVADLPHLTLNGSFDQNSEEKPGLVDILRFDIASDGLSLKAFGQLVRQLINIKENYFGDYVHFNTLEEFQSAGDTFAEANEKIASAPPPQTINELDVILNIIIENTAVMFPTNLYSGDEHIRIELPHADLNLRIVSYYLDMALQLSPLSILSGSIASDEDKSPIESASSTQLFIRHLDLYGHRSFGAPPKEPAYVNQWDIDVGAFTGECNMNFMYDLVSALQGFAFAFIDAENATPVTSPNIFSDVSFVRVRTDIIRTWLHVGQDALLFAAQPISVDTNDLAGERFSQRVNVVAPLITLACIDAQAATRSRAFGGRRQPARTFAFVQTGAAVDVLIRKRHFEDERQKQQAHIRECDMRTRRVPFLLHRKPSLASVAYDPDLTPPAMAYPFFPIPLTRGSMGKGRPASIRSAGSGVSSISMRSLMCKESSSSISASLRGPTRPKAMPMFRSIRSQEHSHAEAPQHQSDAATNAARGTPDRSPSGLPAPSMAFSSPFAEPYFPLDLIEPDETNLPVFSAEQTVPRHTSDDDTPESIQDIGDPDVDSDASHTSVLITVNPGIRMYAEPRVATTAAKLMRKMCPKDGEDLLDGLHMSVMGTIDGTHKAQHGHKDVLEIQASLPCALVRVVNSADDEGAACDQLDLSINKVEQLVRIRKSPTHEGYTQALALHSIAAGVEIALTGISEDDLRPAVRLHIRDILVWVSLANNRSMHVSVRDAHLSIVGTQARYLSDAALRVMHMVEDLVPHFGALAKRPQRMLLLLVYALTQHNESFADPAFLSRMTYILRAFPDHFRNQNSWKVLSRLRHILYSLPAGILQSLNKRLEDNDLECPPDMAAKVLRSWEQWRSWDVVNVDRAYVFQTLFPQAESHTVHETPDLPLSMIVRTETLSVSLESRTQPSEIVVEELSLGVDITPPIAPTGLMLVEANKRTKSMLQLHTSSIGMSFDWSLCGIVEDVLPLVDDFEGAARKHAAPRPIKPTEKLGDELNRHDFHIVMSTDEGNISLQTINLRHLSRAEGLKLSVIGTTQASDRYAGYGQCVTALLNVDRASTELHGPTSRVWQSLLTSPSLYIDHLQPAPGVDIAPAVVVAAAYDELDIALQEQISGIIHVVDGIIVEEVTQVMRLVKVIKAAQSKPSTNGLPPSVQSKALDLNVAVLAGHMQLEVAVLQSLSYYLEGKAASMRLVPSFTGDKSIEISFEIDRQNHSFINTSRQERHHQGLLEIPPINGHVNYLASEDEISISASISVEKIEIEAAAIQGVISVVNKPEVKKVISAVKGNVEEIQRHIEALDLPPKSPPLPTSDTARKTLYDMRLALLGIRVSASTPRVRGRSTAEVEIGIGPLHVTASNRHNVSEVDQMIPEVHLQLQDIGARLWVDDRGKHHPCGKATFGINVHFILKSTPNGNVARELNIISESLEVNAYPETASTFVDVINHLQDRLRDLDVSRELEYIRRLRDTRRHTIMQGFSGRRVPSEAQAAFSAADLLALHTTVTLRDIHISWLVNDRFAASPSARVEDAVLTFTSITLMTSGGHEARLTIADVLLQLTKKAASKQHRALNSALLPEVAFSVGYWTKGKDRSLAFKATGKPLDLRLESSFIIPVNAIQKSVEYAMETFQSGTAVWQSTPTSSGAPRAQIFDTKRLASLLVEADFAGAQVYMKGAEVQRKSDKYAAQPHGSAHGRYGQFANDDETISTTLRAPGIAVKVEYNSKGLQPTISGEMQIEASSNQLLPNFVPLMVEVSNSVKDVVRQQEGQAVAKPKQALENKPSQKFFEEDSIATVNPARLFGRTKVNLGLRICRQEFGLTCQPIAKVDAKLLLDDFYFTVNTIESDDYGHFFAMSAVLTKLSANVKHVYSREPTFSFDMDSIVLSAMNSKHLSGNNGISAIVKVNPTKLSVNAKQLQDLLLFQEIWLPPEIRAQPAPVASAEGGPPDEYFAQKYHSLASAAAFPWNATVTIAELNVNLDLGQSIGKTSATISNLWASQQKSSNWEEHLCIGLDELAVNSTGRMSGFVELTGLGVRTSIQWPQGTEEAGKTPLIQASAGFGKLRAKAAFDYQAFAFGDIEDFDFLMYNVRQEDHKNDRLVAVLDCGKAYVFCTSTSPAQAVGLFQAFDRLIQEKQLMYTQSLKDIEKHLRRESTVVPTKFGPIIGGSKPKSDDKATSISLHTDVVATLGDICFGVYPSTFFDSQLLKGEANNIQARFAVGLENGKIHSGLGMTLGQLQVALAAVRRVTAVPKALEVSVDEVVSSALNAKGGTILRVPKVVASMQTWQAPNSNNVDYIFKSLFAGKIDVGWNLSRINFIQGMWTTHSRALASRLGKQLPESAVKITAAEQGKDSTSSSSSQPQDKITAEVKLPQSRYEYHALEPPIIETPQLRDMGEATPPLEWIGLQRGRLPNVTHQIIIVGLLEVAKEVEDAYSRILGSS</sequence>
<dbReference type="PANTHER" id="PTHR32085:SF3">
    <property type="entry name" value="PROTEIN CSF1"/>
    <property type="match status" value="1"/>
</dbReference>
<feature type="region of interest" description="Disordered" evidence="1">
    <location>
        <begin position="1251"/>
        <end position="1289"/>
    </location>
</feature>
<feature type="domain" description="Csf1 C-terminal region" evidence="4">
    <location>
        <begin position="2522"/>
        <end position="3222"/>
    </location>
</feature>
<feature type="compositionally biased region" description="Basic and acidic residues" evidence="1">
    <location>
        <begin position="199"/>
        <end position="210"/>
    </location>
</feature>
<gene>
    <name evidence="5" type="primary">CSF1</name>
    <name evidence="5" type="ORF">LTR78_010356</name>
</gene>
<dbReference type="GO" id="GO:0016020">
    <property type="term" value="C:membrane"/>
    <property type="evidence" value="ECO:0007669"/>
    <property type="project" value="InterPro"/>
</dbReference>
<evidence type="ECO:0000259" key="4">
    <source>
        <dbReference type="Pfam" id="PF25038"/>
    </source>
</evidence>
<dbReference type="Pfam" id="PF25038">
    <property type="entry name" value="Csf1_C"/>
    <property type="match status" value="1"/>
</dbReference>
<dbReference type="EMBL" id="JAUTXT010000072">
    <property type="protein sequence ID" value="KAK3669783.1"/>
    <property type="molecule type" value="Genomic_DNA"/>
</dbReference>
<keyword evidence="6" id="KW-1185">Reference proteome</keyword>
<feature type="compositionally biased region" description="Polar residues" evidence="1">
    <location>
        <begin position="118"/>
        <end position="138"/>
    </location>
</feature>
<feature type="transmembrane region" description="Helical" evidence="2">
    <location>
        <begin position="58"/>
        <end position="76"/>
    </location>
</feature>
<proteinExistence type="predicted"/>
<name>A0AAE0TQM6_9PEZI</name>
<feature type="domain" description="Csf1 N-terminal" evidence="3">
    <location>
        <begin position="153"/>
        <end position="551"/>
    </location>
</feature>
<feature type="compositionally biased region" description="Basic and acidic residues" evidence="1">
    <location>
        <begin position="150"/>
        <end position="160"/>
    </location>
</feature>
<feature type="transmembrane region" description="Helical" evidence="2">
    <location>
        <begin position="16"/>
        <end position="37"/>
    </location>
</feature>
<keyword evidence="2" id="KW-0472">Membrane</keyword>
<evidence type="ECO:0000259" key="3">
    <source>
        <dbReference type="Pfam" id="PF21678"/>
    </source>
</evidence>
<reference evidence="5" key="1">
    <citation type="submission" date="2023-07" db="EMBL/GenBank/DDBJ databases">
        <title>Black Yeasts Isolated from many extreme environments.</title>
        <authorList>
            <person name="Coleine C."/>
            <person name="Stajich J.E."/>
            <person name="Selbmann L."/>
        </authorList>
    </citation>
    <scope>NUCLEOTIDE SEQUENCE</scope>
    <source>
        <strain evidence="5">CCFEE 5485</strain>
    </source>
</reference>
<feature type="region of interest" description="Disordered" evidence="1">
    <location>
        <begin position="116"/>
        <end position="160"/>
    </location>
</feature>
<feature type="region of interest" description="Disordered" evidence="1">
    <location>
        <begin position="543"/>
        <end position="592"/>
    </location>
</feature>
<feature type="compositionally biased region" description="Basic residues" evidence="1">
    <location>
        <begin position="571"/>
        <end position="586"/>
    </location>
</feature>
<evidence type="ECO:0000256" key="1">
    <source>
        <dbReference type="SAM" id="MobiDB-lite"/>
    </source>
</evidence>
<keyword evidence="2" id="KW-1133">Transmembrane helix</keyword>
<keyword evidence="5" id="KW-0675">Receptor</keyword>
<dbReference type="InterPro" id="IPR029636">
    <property type="entry name" value="Csf1"/>
</dbReference>
<dbReference type="GO" id="GO:0006113">
    <property type="term" value="P:fermentation"/>
    <property type="evidence" value="ECO:0007669"/>
    <property type="project" value="InterPro"/>
</dbReference>
<accession>A0AAE0TQM6</accession>
<dbReference type="Proteomes" id="UP001274830">
    <property type="component" value="Unassembled WGS sequence"/>
</dbReference>
<evidence type="ECO:0000313" key="6">
    <source>
        <dbReference type="Proteomes" id="UP001274830"/>
    </source>
</evidence>
<dbReference type="Pfam" id="PF21678">
    <property type="entry name" value="Csf1_N"/>
    <property type="match status" value="2"/>
</dbReference>
<evidence type="ECO:0000256" key="2">
    <source>
        <dbReference type="SAM" id="Phobius"/>
    </source>
</evidence>
<comment type="caution">
    <text evidence="5">The sequence shown here is derived from an EMBL/GenBank/DDBJ whole genome shotgun (WGS) entry which is preliminary data.</text>
</comment>
<dbReference type="InterPro" id="IPR048636">
    <property type="entry name" value="Csf1_N"/>
</dbReference>
<protein>
    <submittedName>
        <fullName evidence="5">Macrophage colony-stimulating factor 1 receptor</fullName>
    </submittedName>
</protein>
<keyword evidence="2" id="KW-0812">Transmembrane</keyword>
<feature type="region of interest" description="Disordered" evidence="1">
    <location>
        <begin position="196"/>
        <end position="245"/>
    </location>
</feature>
<feature type="region of interest" description="Disordered" evidence="1">
    <location>
        <begin position="1318"/>
        <end position="1345"/>
    </location>
</feature>
<feature type="domain" description="Csf1 N-terminal" evidence="3">
    <location>
        <begin position="593"/>
        <end position="870"/>
    </location>
</feature>
<organism evidence="5 6">
    <name type="scientific">Recurvomyces mirabilis</name>
    <dbReference type="NCBI Taxonomy" id="574656"/>
    <lineage>
        <taxon>Eukaryota</taxon>
        <taxon>Fungi</taxon>
        <taxon>Dikarya</taxon>
        <taxon>Ascomycota</taxon>
        <taxon>Pezizomycotina</taxon>
        <taxon>Dothideomycetes</taxon>
        <taxon>Dothideomycetidae</taxon>
        <taxon>Mycosphaerellales</taxon>
        <taxon>Teratosphaeriaceae</taxon>
        <taxon>Recurvomyces</taxon>
    </lineage>
</organism>
<dbReference type="InterPro" id="IPR056779">
    <property type="entry name" value="Csf1_C"/>
</dbReference>
<dbReference type="PANTHER" id="PTHR32085">
    <property type="entry name" value="PROTEIN CSF1"/>
    <property type="match status" value="1"/>
</dbReference>